<protein>
    <recommendedName>
        <fullName evidence="4">DUF429 domain-containing protein</fullName>
    </recommendedName>
</protein>
<organism evidence="2 3">
    <name type="scientific">Natrinema saccharevitans</name>
    <dbReference type="NCBI Taxonomy" id="301967"/>
    <lineage>
        <taxon>Archaea</taxon>
        <taxon>Methanobacteriati</taxon>
        <taxon>Methanobacteriota</taxon>
        <taxon>Stenosarchaea group</taxon>
        <taxon>Halobacteria</taxon>
        <taxon>Halobacteriales</taxon>
        <taxon>Natrialbaceae</taxon>
        <taxon>Natrinema</taxon>
    </lineage>
</organism>
<dbReference type="Proteomes" id="UP000189370">
    <property type="component" value="Unassembled WGS sequence"/>
</dbReference>
<evidence type="ECO:0000256" key="1">
    <source>
        <dbReference type="SAM" id="MobiDB-lite"/>
    </source>
</evidence>
<gene>
    <name evidence="2" type="ORF">A6E15_10640</name>
</gene>
<keyword evidence="3" id="KW-1185">Reference proteome</keyword>
<dbReference type="Pfam" id="PF04250">
    <property type="entry name" value="DUF429"/>
    <property type="match status" value="1"/>
</dbReference>
<name>A0A1S8AXY2_9EURY</name>
<dbReference type="InterPro" id="IPR007362">
    <property type="entry name" value="DUF429"/>
</dbReference>
<evidence type="ECO:0000313" key="2">
    <source>
        <dbReference type="EMBL" id="OLZ41419.1"/>
    </source>
</evidence>
<dbReference type="STRING" id="301967.A6E15_10640"/>
<comment type="caution">
    <text evidence="2">The sequence shown here is derived from an EMBL/GenBank/DDBJ whole genome shotgun (WGS) entry which is preliminary data.</text>
</comment>
<evidence type="ECO:0000313" key="3">
    <source>
        <dbReference type="Proteomes" id="UP000189370"/>
    </source>
</evidence>
<feature type="compositionally biased region" description="Acidic residues" evidence="1">
    <location>
        <begin position="226"/>
        <end position="238"/>
    </location>
</feature>
<proteinExistence type="predicted"/>
<dbReference type="EMBL" id="LWLN01000001">
    <property type="protein sequence ID" value="OLZ41419.1"/>
    <property type="molecule type" value="Genomic_DNA"/>
</dbReference>
<reference evidence="3" key="1">
    <citation type="submission" date="2016-04" db="EMBL/GenBank/DDBJ databases">
        <authorList>
            <person name="Chen S.-C."/>
            <person name="Lai M.-C."/>
        </authorList>
    </citation>
    <scope>NUCLEOTIDE SEQUENCE [LARGE SCALE GENOMIC DNA]</scope>
    <source>
        <strain evidence="3">AB14</strain>
    </source>
</reference>
<evidence type="ECO:0008006" key="4">
    <source>
        <dbReference type="Google" id="ProtNLM"/>
    </source>
</evidence>
<dbReference type="OrthoDB" id="132880at2157"/>
<feature type="region of interest" description="Disordered" evidence="1">
    <location>
        <begin position="217"/>
        <end position="253"/>
    </location>
</feature>
<dbReference type="RefSeq" id="WP_076146153.1">
    <property type="nucleotide sequence ID" value="NZ_LWLN01000001.1"/>
</dbReference>
<dbReference type="AlphaFoldDB" id="A0A1S8AXY2"/>
<accession>A0A1S8AXY2</accession>
<sequence length="253" mass="27142">MYLGVDGCPAGWIAVQYGADGYEGSSLYSDIDDLWAAHRETAELILIDVPIGLRENSSAKRPCDDAARTKLSPKRHSSVFSVPVRAAVHEGSYEDAKETQEKRTAGSLGVQSWGIADKIAELDTFLRKTEPDAAGTIREAHPEVCFWALNGESATKYSKTGQPAAAFWERIGILETIDGTVVDAVRDASTGLDATVGTDDVIDALVLALTASPITGRLHTLPNERPEDDGGDPTDELPMEMAYAYPESQAGES</sequence>